<evidence type="ECO:0000259" key="8">
    <source>
        <dbReference type="PROSITE" id="PS50949"/>
    </source>
</evidence>
<evidence type="ECO:0000256" key="4">
    <source>
        <dbReference type="ARBA" id="ARBA00022898"/>
    </source>
</evidence>
<gene>
    <name evidence="9" type="ORF">LZ480_19210</name>
</gene>
<reference evidence="9 10" key="1">
    <citation type="submission" date="2022-03" db="EMBL/GenBank/DDBJ databases">
        <authorList>
            <person name="Jo J.-H."/>
            <person name="Im W.-T."/>
        </authorList>
    </citation>
    <scope>NUCLEOTIDE SEQUENCE [LARGE SCALE GENOMIC DNA]</scope>
    <source>
        <strain evidence="9 10">MA9</strain>
    </source>
</reference>
<dbReference type="CDD" id="cd07377">
    <property type="entry name" value="WHTH_GntR"/>
    <property type="match status" value="1"/>
</dbReference>
<evidence type="ECO:0000256" key="5">
    <source>
        <dbReference type="ARBA" id="ARBA00023015"/>
    </source>
</evidence>
<dbReference type="InterPro" id="IPR004839">
    <property type="entry name" value="Aminotransferase_I/II_large"/>
</dbReference>
<dbReference type="CDD" id="cd00609">
    <property type="entry name" value="AAT_like"/>
    <property type="match status" value="1"/>
</dbReference>
<evidence type="ECO:0000256" key="3">
    <source>
        <dbReference type="ARBA" id="ARBA00022576"/>
    </source>
</evidence>
<dbReference type="InterPro" id="IPR036390">
    <property type="entry name" value="WH_DNA-bd_sf"/>
</dbReference>
<dbReference type="Gene3D" id="1.10.10.10">
    <property type="entry name" value="Winged helix-like DNA-binding domain superfamily/Winged helix DNA-binding domain"/>
    <property type="match status" value="1"/>
</dbReference>
<dbReference type="PROSITE" id="PS50949">
    <property type="entry name" value="HTH_GNTR"/>
    <property type="match status" value="1"/>
</dbReference>
<dbReference type="InterPro" id="IPR000524">
    <property type="entry name" value="Tscrpt_reg_HTH_GntR"/>
</dbReference>
<dbReference type="InterPro" id="IPR036388">
    <property type="entry name" value="WH-like_DNA-bd_sf"/>
</dbReference>
<keyword evidence="5" id="KW-0805">Transcription regulation</keyword>
<accession>A0ABS9UI33</accession>
<evidence type="ECO:0000256" key="1">
    <source>
        <dbReference type="ARBA" id="ARBA00001933"/>
    </source>
</evidence>
<dbReference type="RefSeq" id="WP_241371154.1">
    <property type="nucleotide sequence ID" value="NZ_JAKZFC010000014.1"/>
</dbReference>
<keyword evidence="10" id="KW-1185">Reference proteome</keyword>
<comment type="caution">
    <text evidence="9">The sequence shown here is derived from an EMBL/GenBank/DDBJ whole genome shotgun (WGS) entry which is preliminary data.</text>
</comment>
<proteinExistence type="inferred from homology"/>
<feature type="domain" description="HTH gntR-type" evidence="8">
    <location>
        <begin position="11"/>
        <end position="79"/>
    </location>
</feature>
<evidence type="ECO:0000313" key="9">
    <source>
        <dbReference type="EMBL" id="MCH7323996.1"/>
    </source>
</evidence>
<dbReference type="PRINTS" id="PR00035">
    <property type="entry name" value="HTHGNTR"/>
</dbReference>
<keyword evidence="3 9" id="KW-0032">Aminotransferase</keyword>
<protein>
    <submittedName>
        <fullName evidence="9">PLP-dependent aminotransferase family protein</fullName>
    </submittedName>
</protein>
<comment type="similarity">
    <text evidence="2">In the C-terminal section; belongs to the class-I pyridoxal-phosphate-dependent aminotransferase family.</text>
</comment>
<organism evidence="9 10">
    <name type="scientific">Solibacillus palustris</name>
    <dbReference type="NCBI Taxonomy" id="2908203"/>
    <lineage>
        <taxon>Bacteria</taxon>
        <taxon>Bacillati</taxon>
        <taxon>Bacillota</taxon>
        <taxon>Bacilli</taxon>
        <taxon>Bacillales</taxon>
        <taxon>Caryophanaceae</taxon>
        <taxon>Solibacillus</taxon>
    </lineage>
</organism>
<dbReference type="GO" id="GO:0008483">
    <property type="term" value="F:transaminase activity"/>
    <property type="evidence" value="ECO:0007669"/>
    <property type="project" value="UniProtKB-KW"/>
</dbReference>
<dbReference type="InterPro" id="IPR015424">
    <property type="entry name" value="PyrdxlP-dep_Trfase"/>
</dbReference>
<sequence length="481" mass="54787">MHFQIDRSLKTPLYKQIAKYIEEEILDGTFPTDKPLPSERTLATELGVNRSTVVTAYDELEAEGLIQRIQGAGTMVTRDIWGMTKKRIPRWNQYIEAGSYLPNTPIAQKIRKHTAEDTLINLASGELSADLFPLNALRNIMATRSFIGHLGYDHPLGNVNLRQTIAKHLTYSRDIETDANHILITSGAQQAIHLIIECLLKQGDSVVIEDPSYHYDLQIFKSAGIQTFFLPAGKDGIDPQGLINLHKRHRIRMIFLNPIFQNPTGTLLSIERRKEILDLSAEYGIPIVEDDPYSLTAFSHEKISTLKSLDMNGNVLYVSSLSKIVASGLRIGWINGPKSVIERISDVKQQVDFGHASYNQWIANDFLESPFFEAHINELRNKLKIRRDHLIYYLNFYLQDKVEFEIPKGGIHLWCKFKEEIDEVKLLEESMKQGVIFVPGSTMGTKKGYIRLTFAREKEENIKEGVYRLSKALGKISKWMG</sequence>
<dbReference type="Proteomes" id="UP001316087">
    <property type="component" value="Unassembled WGS sequence"/>
</dbReference>
<keyword evidence="6" id="KW-0238">DNA-binding</keyword>
<dbReference type="Gene3D" id="3.40.640.10">
    <property type="entry name" value="Type I PLP-dependent aspartate aminotransferase-like (Major domain)"/>
    <property type="match status" value="1"/>
</dbReference>
<keyword evidence="3 9" id="KW-0808">Transferase</keyword>
<dbReference type="InterPro" id="IPR015421">
    <property type="entry name" value="PyrdxlP-dep_Trfase_major"/>
</dbReference>
<dbReference type="InterPro" id="IPR015422">
    <property type="entry name" value="PyrdxlP-dep_Trfase_small"/>
</dbReference>
<dbReference type="Pfam" id="PF00155">
    <property type="entry name" value="Aminotran_1_2"/>
    <property type="match status" value="1"/>
</dbReference>
<evidence type="ECO:0000256" key="7">
    <source>
        <dbReference type="ARBA" id="ARBA00023163"/>
    </source>
</evidence>
<dbReference type="Gene3D" id="3.90.1150.10">
    <property type="entry name" value="Aspartate Aminotransferase, domain 1"/>
    <property type="match status" value="1"/>
</dbReference>
<dbReference type="InterPro" id="IPR051446">
    <property type="entry name" value="HTH_trans_reg/aminotransferase"/>
</dbReference>
<name>A0ABS9UI33_9BACL</name>
<evidence type="ECO:0000256" key="6">
    <source>
        <dbReference type="ARBA" id="ARBA00023125"/>
    </source>
</evidence>
<evidence type="ECO:0000313" key="10">
    <source>
        <dbReference type="Proteomes" id="UP001316087"/>
    </source>
</evidence>
<dbReference type="SUPFAM" id="SSF46785">
    <property type="entry name" value="Winged helix' DNA-binding domain"/>
    <property type="match status" value="1"/>
</dbReference>
<keyword evidence="7" id="KW-0804">Transcription</keyword>
<evidence type="ECO:0000256" key="2">
    <source>
        <dbReference type="ARBA" id="ARBA00005384"/>
    </source>
</evidence>
<dbReference type="EMBL" id="JAKZFC010000014">
    <property type="protein sequence ID" value="MCH7323996.1"/>
    <property type="molecule type" value="Genomic_DNA"/>
</dbReference>
<dbReference type="SUPFAM" id="SSF53383">
    <property type="entry name" value="PLP-dependent transferases"/>
    <property type="match status" value="1"/>
</dbReference>
<comment type="cofactor">
    <cofactor evidence="1">
        <name>pyridoxal 5'-phosphate</name>
        <dbReference type="ChEBI" id="CHEBI:597326"/>
    </cofactor>
</comment>
<dbReference type="SMART" id="SM00345">
    <property type="entry name" value="HTH_GNTR"/>
    <property type="match status" value="1"/>
</dbReference>
<dbReference type="PANTHER" id="PTHR46577:SF2">
    <property type="entry name" value="TRANSCRIPTIONAL REGULATORY PROTEIN"/>
    <property type="match status" value="1"/>
</dbReference>
<dbReference type="Pfam" id="PF00392">
    <property type="entry name" value="GntR"/>
    <property type="match status" value="1"/>
</dbReference>
<keyword evidence="4" id="KW-0663">Pyridoxal phosphate</keyword>
<dbReference type="PANTHER" id="PTHR46577">
    <property type="entry name" value="HTH-TYPE TRANSCRIPTIONAL REGULATORY PROTEIN GABR"/>
    <property type="match status" value="1"/>
</dbReference>